<evidence type="ECO:0000256" key="2">
    <source>
        <dbReference type="ARBA" id="ARBA00001911"/>
    </source>
</evidence>
<dbReference type="Pfam" id="PF01728">
    <property type="entry name" value="FtsJ"/>
    <property type="match status" value="1"/>
</dbReference>
<comment type="subcellular location">
    <subcellularLocation>
        <location evidence="3">Nucleus</location>
        <location evidence="3">Nucleolus</location>
    </subcellularLocation>
</comment>
<dbReference type="InterPro" id="IPR012920">
    <property type="entry name" value="rRNA_MeTfrase_SPB1-like_C"/>
</dbReference>
<evidence type="ECO:0000256" key="12">
    <source>
        <dbReference type="ARBA" id="ARBA00023235"/>
    </source>
</evidence>
<feature type="domain" description="Ribosomal RNA methyltransferase SPB1-like C-terminal" evidence="16">
    <location>
        <begin position="951"/>
        <end position="1118"/>
    </location>
</feature>
<dbReference type="AlphaFoldDB" id="A0A3M7L298"/>
<evidence type="ECO:0000256" key="3">
    <source>
        <dbReference type="ARBA" id="ARBA00004604"/>
    </source>
</evidence>
<dbReference type="GO" id="GO:0005730">
    <property type="term" value="C:nucleolus"/>
    <property type="evidence" value="ECO:0007669"/>
    <property type="project" value="UniProtKB-SubCell"/>
</dbReference>
<keyword evidence="12" id="KW-0413">Isomerase</keyword>
<evidence type="ECO:0000259" key="17">
    <source>
        <dbReference type="Pfam" id="PF11861"/>
    </source>
</evidence>
<keyword evidence="9" id="KW-0808">Transferase</keyword>
<evidence type="ECO:0000256" key="5">
    <source>
        <dbReference type="ARBA" id="ARBA00013189"/>
    </source>
</evidence>
<dbReference type="Pfam" id="PF11861">
    <property type="entry name" value="DUF3381"/>
    <property type="match status" value="1"/>
</dbReference>
<dbReference type="GO" id="GO:0005829">
    <property type="term" value="C:cytosol"/>
    <property type="evidence" value="ECO:0007669"/>
    <property type="project" value="TreeGrafter"/>
</dbReference>
<dbReference type="FunFam" id="3.40.50.150:FF:000004">
    <property type="entry name" value="AdoMet-dependent rRNA methyltransferase SPB1"/>
    <property type="match status" value="1"/>
</dbReference>
<dbReference type="EMBL" id="QOKY01000154">
    <property type="protein sequence ID" value="RMZ56125.1"/>
    <property type="molecule type" value="Genomic_DNA"/>
</dbReference>
<feature type="domain" description="DUF3381" evidence="17">
    <location>
        <begin position="540"/>
        <end position="704"/>
    </location>
</feature>
<dbReference type="Gene3D" id="3.40.50.720">
    <property type="entry name" value="NAD(P)-binding Rossmann-like Domain"/>
    <property type="match status" value="1"/>
</dbReference>
<feature type="compositionally biased region" description="Acidic residues" evidence="14">
    <location>
        <begin position="748"/>
        <end position="775"/>
    </location>
</feature>
<comment type="caution">
    <text evidence="19">The sequence shown here is derived from an EMBL/GenBank/DDBJ whole genome shotgun (WGS) entry which is preliminary data.</text>
</comment>
<dbReference type="GO" id="GO:0008168">
    <property type="term" value="F:methyltransferase activity"/>
    <property type="evidence" value="ECO:0007669"/>
    <property type="project" value="UniProtKB-KW"/>
</dbReference>
<feature type="compositionally biased region" description="Acidic residues" evidence="14">
    <location>
        <begin position="820"/>
        <end position="833"/>
    </location>
</feature>
<dbReference type="InterPro" id="IPR029063">
    <property type="entry name" value="SAM-dependent_MTases_sf"/>
</dbReference>
<name>A0A3M7L298_AUXPR</name>
<comment type="pathway">
    <text evidence="4">Carbohydrate metabolism; galactose metabolism.</text>
</comment>
<proteinExistence type="inferred from homology"/>
<feature type="region of interest" description="Disordered" evidence="14">
    <location>
        <begin position="647"/>
        <end position="671"/>
    </location>
</feature>
<feature type="compositionally biased region" description="Basic and acidic residues" evidence="14">
    <location>
        <begin position="1029"/>
        <end position="1046"/>
    </location>
</feature>
<keyword evidence="10" id="KW-0949">S-adenosyl-L-methionine</keyword>
<feature type="region of interest" description="Disordered" evidence="14">
    <location>
        <begin position="894"/>
        <end position="956"/>
    </location>
</feature>
<keyword evidence="6" id="KW-0690">Ribosome biogenesis</keyword>
<dbReference type="EC" id="5.1.3.2" evidence="5"/>
<evidence type="ECO:0000259" key="15">
    <source>
        <dbReference type="Pfam" id="PF01728"/>
    </source>
</evidence>
<feature type="compositionally biased region" description="Basic and acidic residues" evidence="14">
    <location>
        <begin position="1112"/>
        <end position="1126"/>
    </location>
</feature>
<feature type="compositionally biased region" description="Basic residues" evidence="14">
    <location>
        <begin position="690"/>
        <end position="705"/>
    </location>
</feature>
<keyword evidence="8" id="KW-0489">Methyltransferase</keyword>
<dbReference type="InterPro" id="IPR016040">
    <property type="entry name" value="NAD(P)-bd_dom"/>
</dbReference>
<dbReference type="Proteomes" id="UP000279271">
    <property type="component" value="Unassembled WGS sequence"/>
</dbReference>
<dbReference type="Pfam" id="PF16363">
    <property type="entry name" value="GDP_Man_Dehyd"/>
    <property type="match status" value="1"/>
</dbReference>
<feature type="region of interest" description="Disordered" evidence="14">
    <location>
        <begin position="795"/>
        <end position="859"/>
    </location>
</feature>
<evidence type="ECO:0000313" key="19">
    <source>
        <dbReference type="EMBL" id="RMZ56125.1"/>
    </source>
</evidence>
<gene>
    <name evidence="19" type="ORF">APUTEX25_004549</name>
</gene>
<dbReference type="Pfam" id="PF07780">
    <property type="entry name" value="Spb1_C"/>
    <property type="match status" value="1"/>
</dbReference>
<keyword evidence="11" id="KW-0520">NAD</keyword>
<feature type="compositionally biased region" description="Basic residues" evidence="14">
    <location>
        <begin position="801"/>
        <end position="814"/>
    </location>
</feature>
<dbReference type="GO" id="GO:0001510">
    <property type="term" value="P:RNA methylation"/>
    <property type="evidence" value="ECO:0007669"/>
    <property type="project" value="InterPro"/>
</dbReference>
<feature type="region of interest" description="Disordered" evidence="14">
    <location>
        <begin position="1029"/>
        <end position="1137"/>
    </location>
</feature>
<feature type="region of interest" description="Disordered" evidence="14">
    <location>
        <begin position="745"/>
        <end position="783"/>
    </location>
</feature>
<dbReference type="PANTHER" id="PTHR43725">
    <property type="entry name" value="UDP-GLUCOSE 4-EPIMERASE"/>
    <property type="match status" value="1"/>
</dbReference>
<dbReference type="InterPro" id="IPR015507">
    <property type="entry name" value="rRNA-MeTfrase_E"/>
</dbReference>
<evidence type="ECO:0000256" key="11">
    <source>
        <dbReference type="ARBA" id="ARBA00023027"/>
    </source>
</evidence>
<evidence type="ECO:0000256" key="6">
    <source>
        <dbReference type="ARBA" id="ARBA00022517"/>
    </source>
</evidence>
<comment type="catalytic activity">
    <reaction evidence="1">
        <text>UDP-alpha-D-glucose = UDP-alpha-D-galactose</text>
        <dbReference type="Rhea" id="RHEA:22168"/>
        <dbReference type="ChEBI" id="CHEBI:58885"/>
        <dbReference type="ChEBI" id="CHEBI:66914"/>
        <dbReference type="EC" id="5.1.3.2"/>
    </reaction>
</comment>
<evidence type="ECO:0000259" key="16">
    <source>
        <dbReference type="Pfam" id="PF07780"/>
    </source>
</evidence>
<accession>A0A3M7L298</accession>
<feature type="compositionally biased region" description="Basic residues" evidence="14">
    <location>
        <begin position="1078"/>
        <end position="1090"/>
    </location>
</feature>
<evidence type="ECO:0000259" key="18">
    <source>
        <dbReference type="Pfam" id="PF16363"/>
    </source>
</evidence>
<dbReference type="Gene3D" id="3.90.25.10">
    <property type="entry name" value="UDP-galactose 4-epimerase, domain 1"/>
    <property type="match status" value="1"/>
</dbReference>
<dbReference type="SUPFAM" id="SSF51735">
    <property type="entry name" value="NAD(P)-binding Rossmann-fold domains"/>
    <property type="match status" value="1"/>
</dbReference>
<dbReference type="GO" id="GO:0006364">
    <property type="term" value="P:rRNA processing"/>
    <property type="evidence" value="ECO:0007669"/>
    <property type="project" value="UniProtKB-KW"/>
</dbReference>
<dbReference type="GO" id="GO:0003978">
    <property type="term" value="F:UDP-glucose 4-epimerase activity"/>
    <property type="evidence" value="ECO:0007669"/>
    <property type="project" value="UniProtKB-EC"/>
</dbReference>
<dbReference type="SUPFAM" id="SSF53335">
    <property type="entry name" value="S-adenosyl-L-methionine-dependent methyltransferases"/>
    <property type="match status" value="1"/>
</dbReference>
<evidence type="ECO:0000256" key="4">
    <source>
        <dbReference type="ARBA" id="ARBA00004947"/>
    </source>
</evidence>
<dbReference type="PANTHER" id="PTHR43725:SF47">
    <property type="entry name" value="UDP-GLUCOSE 4-EPIMERASE"/>
    <property type="match status" value="1"/>
</dbReference>
<feature type="compositionally biased region" description="Acidic residues" evidence="14">
    <location>
        <begin position="842"/>
        <end position="851"/>
    </location>
</feature>
<feature type="compositionally biased region" description="Basic and acidic residues" evidence="14">
    <location>
        <begin position="1053"/>
        <end position="1077"/>
    </location>
</feature>
<dbReference type="InterPro" id="IPR002877">
    <property type="entry name" value="RNA_MeTrfase_FtsJ_dom"/>
</dbReference>
<comment type="cofactor">
    <cofactor evidence="2">
        <name>NAD(+)</name>
        <dbReference type="ChEBI" id="CHEBI:57540"/>
    </cofactor>
</comment>
<keyword evidence="7" id="KW-0698">rRNA processing</keyword>
<dbReference type="InterPro" id="IPR036291">
    <property type="entry name" value="NAD(P)-bd_dom_sf"/>
</dbReference>
<feature type="domain" description="Ribosomal RNA methyltransferase FtsJ" evidence="15">
    <location>
        <begin position="337"/>
        <end position="502"/>
    </location>
</feature>
<evidence type="ECO:0000256" key="8">
    <source>
        <dbReference type="ARBA" id="ARBA00022603"/>
    </source>
</evidence>
<evidence type="ECO:0000256" key="10">
    <source>
        <dbReference type="ARBA" id="ARBA00022691"/>
    </source>
</evidence>
<evidence type="ECO:0000256" key="7">
    <source>
        <dbReference type="ARBA" id="ARBA00022552"/>
    </source>
</evidence>
<evidence type="ECO:0000256" key="9">
    <source>
        <dbReference type="ARBA" id="ARBA00022679"/>
    </source>
</evidence>
<feature type="compositionally biased region" description="Low complexity" evidence="14">
    <location>
        <begin position="904"/>
        <end position="935"/>
    </location>
</feature>
<dbReference type="InterPro" id="IPR024576">
    <property type="entry name" value="rRNA_MeTfrase_Spb1_DUF3381"/>
</dbReference>
<evidence type="ECO:0000256" key="1">
    <source>
        <dbReference type="ARBA" id="ARBA00000083"/>
    </source>
</evidence>
<feature type="domain" description="NAD(P)-binding" evidence="18">
    <location>
        <begin position="6"/>
        <end position="190"/>
    </location>
</feature>
<organism evidence="19 20">
    <name type="scientific">Auxenochlorella protothecoides</name>
    <name type="common">Green microalga</name>
    <name type="synonym">Chlorella protothecoides</name>
    <dbReference type="NCBI Taxonomy" id="3075"/>
    <lineage>
        <taxon>Eukaryota</taxon>
        <taxon>Viridiplantae</taxon>
        <taxon>Chlorophyta</taxon>
        <taxon>core chlorophytes</taxon>
        <taxon>Trebouxiophyceae</taxon>
        <taxon>Chlorellales</taxon>
        <taxon>Chlorellaceae</taxon>
        <taxon>Auxenochlorella</taxon>
    </lineage>
</organism>
<evidence type="ECO:0000256" key="13">
    <source>
        <dbReference type="ARBA" id="ARBA00023242"/>
    </source>
</evidence>
<feature type="region of interest" description="Disordered" evidence="14">
    <location>
        <begin position="687"/>
        <end position="722"/>
    </location>
</feature>
<evidence type="ECO:0000256" key="14">
    <source>
        <dbReference type="SAM" id="MobiDB-lite"/>
    </source>
</evidence>
<dbReference type="HAMAP" id="MF_01547">
    <property type="entry name" value="RNA_methyltr_E"/>
    <property type="match status" value="1"/>
</dbReference>
<reference evidence="20" key="1">
    <citation type="journal article" date="2018" name="Algal Res.">
        <title>Characterization of plant carbon substrate utilization by Auxenochlorella protothecoides.</title>
        <authorList>
            <person name="Vogler B.W."/>
            <person name="Starkenburg S.R."/>
            <person name="Sudasinghe N."/>
            <person name="Schambach J.Y."/>
            <person name="Rollin J.A."/>
            <person name="Pattathil S."/>
            <person name="Barry A.N."/>
        </authorList>
    </citation>
    <scope>NUCLEOTIDE SEQUENCE [LARGE SCALE GENOMIC DNA]</scope>
    <source>
        <strain evidence="20">UTEX 25</strain>
    </source>
</reference>
<sequence>MAKNVLVTGGAGFIGSHTSLALLEHGYNVTVIDNLENSKEEAFYRMKELAGDRKDALTFIKGDLRDFATLDKIFAETKFTAVVHFAARKYVNESVEDPLRYYDHNVCGTVNLARAMQKHGVKKLVFSSSCTVYGNPQRVPIDESHPLCAVSPYGRTKIINEDIFRDLHASDKEWRIVLLRYFNPVGAHPSGRIGEDQGFEAASGLKVKTKLVGRRPGDAEAVWAATDTAERELGWKAKLTVKDMRGAERPCLRLRRRIFGLRPGRAPAGMKYPLSPCLPRTATLWRPPVEPHTLKKKLGKTRLDKFYYLAKEQGAQWRGTGPGAREEARCMPLPFHLNRKYDFLSSSRSCLDLCAAPGGWLQVAVKNMPVGSLVLGVDLVPIRPVRGARTLIGDITTTETRAMLRREAAGALFDVVLHDGAPNVGGAWASEAYSQSALALEALRLASDTLAPRGTFVTKVFRSKDYTPLMYAMKQLFRSVEATKPAASRSTSAEIFVVCQGYKAPARIDPRLLDPKHLFKDVAEAPRNAGPDALVKQKVTQRRFREGYEDGLSSLHRTLPAADFVLLDAPIELLGKYTVLDLGAEAGAGGEGEGRELARFVADHPATTPEVRLLCGDLQVLGRSEFKQLLKWRLTLKRDLAKRAPAAAEAGASVKGAEDGKTAEDEEEDAETRLLREMGEIKDRMERVAKKEKKKRKELRMKARLRSAQMAEAEGIGEDNGPESMFSLASIKGSRQAVERLAAAGVPDAEDLDSGSEAGDVAEDPGTESEVDSEDEQRRYDAVMDEYLETSYQSWKERQRIRGKGGAARKRRRRVGMEGDLSEEEEEGADAGDEPVVLGGYSDDDDDDDTPGDGGGLVVELDESKVGVATSAAAAAAQWFSQDIFADADISAAAEGDDAGGASGDMSGVKAAPAPAPGVKKAGQQRAAVPAAPEPSDADPEPLTGGRSGGASRAGFEEATMMALAKKMLRRRVKDDIVEAAYNRYAFHDTGLPKWFEEDEKKFMRPAPQVTPAEYKEAREALRSVDARPMRKVAEAKARKAKRLGERLSQARQKAEAIAKSEDGSAGAKVKEIEKLYKVARGRGRGKKKPSRSDQYKKKGPPLDARMRKDKRGTDRAAARRGEKKPSRGGSRGGKRR</sequence>
<dbReference type="Gene3D" id="3.40.50.150">
    <property type="entry name" value="Vaccinia Virus protein VP39"/>
    <property type="match status" value="1"/>
</dbReference>
<keyword evidence="13" id="KW-0539">Nucleus</keyword>
<dbReference type="GO" id="GO:0005996">
    <property type="term" value="P:monosaccharide metabolic process"/>
    <property type="evidence" value="ECO:0007669"/>
    <property type="project" value="TreeGrafter"/>
</dbReference>
<evidence type="ECO:0000313" key="20">
    <source>
        <dbReference type="Proteomes" id="UP000279271"/>
    </source>
</evidence>
<protein>
    <recommendedName>
        <fullName evidence="5">UDP-glucose 4-epimerase</fullName>
        <ecNumber evidence="5">5.1.3.2</ecNumber>
    </recommendedName>
</protein>